<evidence type="ECO:0000313" key="1">
    <source>
        <dbReference type="EMBL" id="KAK4672778.1"/>
    </source>
</evidence>
<dbReference type="GeneID" id="87927517"/>
<keyword evidence="2" id="KW-1185">Reference proteome</keyword>
<proteinExistence type="predicted"/>
<comment type="caution">
    <text evidence="1">The sequence shown here is derived from an EMBL/GenBank/DDBJ whole genome shotgun (WGS) entry which is preliminary data.</text>
</comment>
<dbReference type="EMBL" id="JAFFHB010000001">
    <property type="protein sequence ID" value="KAK4672778.1"/>
    <property type="molecule type" value="Genomic_DNA"/>
</dbReference>
<gene>
    <name evidence="1" type="ORF">QC763_106030</name>
</gene>
<name>A0ABR0HXF2_9PEZI</name>
<protein>
    <submittedName>
        <fullName evidence="1">Uncharacterized protein</fullName>
    </submittedName>
</protein>
<evidence type="ECO:0000313" key="2">
    <source>
        <dbReference type="Proteomes" id="UP001326199"/>
    </source>
</evidence>
<sequence>MHLFQNPRILLLPQHLHSKKQLQRSRDVEEIGTWGSWLLIVSCPTIQDALQMMEDAKLCLHTTFNFTFLELCGVRKVS</sequence>
<dbReference type="Proteomes" id="UP001326199">
    <property type="component" value="Unassembled WGS sequence"/>
</dbReference>
<reference evidence="1 2" key="1">
    <citation type="journal article" date="2023" name="bioRxiv">
        <title>High-quality genome assemblies of four members of thePodospora anserinaspecies complex.</title>
        <authorList>
            <person name="Ament-Velasquez S.L."/>
            <person name="Vogan A.A."/>
            <person name="Wallerman O."/>
            <person name="Hartmann F."/>
            <person name="Gautier V."/>
            <person name="Silar P."/>
            <person name="Giraud T."/>
            <person name="Johannesson H."/>
        </authorList>
    </citation>
    <scope>NUCLEOTIDE SEQUENCE [LARGE SCALE GENOMIC DNA]</scope>
    <source>
        <strain evidence="1 2">CBS 411.78</strain>
    </source>
</reference>
<accession>A0ABR0HXF2</accession>
<dbReference type="RefSeq" id="XP_062770100.1">
    <property type="nucleotide sequence ID" value="XM_062907174.1"/>
</dbReference>
<organism evidence="1 2">
    <name type="scientific">Podospora pseudopauciseta</name>
    <dbReference type="NCBI Taxonomy" id="2093780"/>
    <lineage>
        <taxon>Eukaryota</taxon>
        <taxon>Fungi</taxon>
        <taxon>Dikarya</taxon>
        <taxon>Ascomycota</taxon>
        <taxon>Pezizomycotina</taxon>
        <taxon>Sordariomycetes</taxon>
        <taxon>Sordariomycetidae</taxon>
        <taxon>Sordariales</taxon>
        <taxon>Podosporaceae</taxon>
        <taxon>Podospora</taxon>
    </lineage>
</organism>